<feature type="compositionally biased region" description="Low complexity" evidence="1">
    <location>
        <begin position="169"/>
        <end position="184"/>
    </location>
</feature>
<protein>
    <submittedName>
        <fullName evidence="2">Uncharacterized protein</fullName>
    </submittedName>
</protein>
<gene>
    <name evidence="2" type="ORF">UTRI_03215</name>
</gene>
<feature type="compositionally biased region" description="Polar residues" evidence="1">
    <location>
        <begin position="1"/>
        <end position="10"/>
    </location>
</feature>
<evidence type="ECO:0000313" key="2">
    <source>
        <dbReference type="EMBL" id="SPO25850.1"/>
    </source>
</evidence>
<accession>A0A5C3E6V2</accession>
<dbReference type="EMBL" id="OOIN01000012">
    <property type="protein sequence ID" value="SPO25850.1"/>
    <property type="molecule type" value="Genomic_DNA"/>
</dbReference>
<organism evidence="2 3">
    <name type="scientific">Ustilago trichophora</name>
    <dbReference type="NCBI Taxonomy" id="86804"/>
    <lineage>
        <taxon>Eukaryota</taxon>
        <taxon>Fungi</taxon>
        <taxon>Dikarya</taxon>
        <taxon>Basidiomycota</taxon>
        <taxon>Ustilaginomycotina</taxon>
        <taxon>Ustilaginomycetes</taxon>
        <taxon>Ustilaginales</taxon>
        <taxon>Ustilaginaceae</taxon>
        <taxon>Ustilago</taxon>
    </lineage>
</organism>
<dbReference type="Proteomes" id="UP000324022">
    <property type="component" value="Unassembled WGS sequence"/>
</dbReference>
<dbReference type="AlphaFoldDB" id="A0A5C3E6V2"/>
<evidence type="ECO:0000313" key="3">
    <source>
        <dbReference type="Proteomes" id="UP000324022"/>
    </source>
</evidence>
<name>A0A5C3E6V2_9BASI</name>
<reference evidence="2 3" key="1">
    <citation type="submission" date="2018-03" db="EMBL/GenBank/DDBJ databases">
        <authorList>
            <person name="Guldener U."/>
        </authorList>
    </citation>
    <scope>NUCLEOTIDE SEQUENCE [LARGE SCALE GENOMIC DNA]</scope>
    <source>
        <strain evidence="2 3">NBRC100155</strain>
    </source>
</reference>
<evidence type="ECO:0000256" key="1">
    <source>
        <dbReference type="SAM" id="MobiDB-lite"/>
    </source>
</evidence>
<proteinExistence type="predicted"/>
<feature type="region of interest" description="Disordered" evidence="1">
    <location>
        <begin position="1"/>
        <end position="291"/>
    </location>
</feature>
<keyword evidence="3" id="KW-1185">Reference proteome</keyword>
<dbReference type="OrthoDB" id="2554329at2759"/>
<sequence>MRTVTSSASRFGQVVHHQNGHRKKHRTDASVETAPKQRRLVQIGSSPPPFTTGPLHLAPNSRQQRDKVAERIASTSTSPRATRKRRIVVVQRKNALELRSSSPASPPPNNPTTFGGFLSRPQASQPGAISHADEVSPEPGPSMLQQKRQMDPSDPSSPIGTFGGHMVGRSVRSLRSSRSSTADSASRDTNFKTVGLPALGHASQLRTRVGPRARPPQVTELPDVNNNENTEALQAHAQPKRRTIKRIAEEKTARQKRQRTKIQRVQLGGGLPSSSAELQPLSDADHHLNSQPDADERLRANLFDAADESEISYFPTLPPTRLSSDRVREEVEATHEQAANTRLGAASGHQIAFADQSLPQASRSHISISTALHPQDQILARQDERIEEGDDSVGLLEVLSQSAMRKIVPDSPTTIAFPPSSPIPSPVEALHSKEVQHQLQVDFAPSHLTHMQAQQIANSIIQSKRRLKEWSAVHPDLFEGRPKASITRLRKPARVLQSKWRPPSKLTACQDLGLSSAQMRKGPATDLPPFTHCSAMGRVDGSQTQLDDDTYLSPFEHGLCSAGYRFSYAVRDLDTACDGMGNINVPHLQPFNSDCFEQRMRVRRKEVVKIIVPFSEPRLSSLATRARFLTSSTSSLSPQPNSHATLSGQVVLVWMQSTARAFLQALETMIQPSFAGPAQNSCHSITSIESDLYPCAILHYVAHAQSAASVDKASPHVALYVHLDRLEEARSKLAVLQLDSTSYRPFNDPLVRLLVTSLKGEPLCLI</sequence>